<evidence type="ECO:0000256" key="2">
    <source>
        <dbReference type="SAM" id="Phobius"/>
    </source>
</evidence>
<keyword evidence="2" id="KW-1133">Transmembrane helix</keyword>
<name>R8BN52_PHAM7</name>
<dbReference type="HOGENOM" id="CLU_575129_0_0_1"/>
<reference evidence="4" key="1">
    <citation type="journal article" date="2013" name="Genome Announc.">
        <title>Draft genome sequence of the ascomycete Phaeoacremonium aleophilum strain UCR-PA7, a causal agent of the esca disease complex in grapevines.</title>
        <authorList>
            <person name="Blanco-Ulate B."/>
            <person name="Rolshausen P."/>
            <person name="Cantu D."/>
        </authorList>
    </citation>
    <scope>NUCLEOTIDE SEQUENCE [LARGE SCALE GENOMIC DNA]</scope>
    <source>
        <strain evidence="4">UCR-PA7</strain>
    </source>
</reference>
<feature type="compositionally biased region" description="Basic and acidic residues" evidence="1">
    <location>
        <begin position="35"/>
        <end position="46"/>
    </location>
</feature>
<keyword evidence="4" id="KW-1185">Reference proteome</keyword>
<accession>R8BN52</accession>
<feature type="compositionally biased region" description="Low complexity" evidence="1">
    <location>
        <begin position="8"/>
        <end position="18"/>
    </location>
</feature>
<sequence length="475" mass="52881">MATDPHHQQQPQQQQQEQYTSYDWNSPEVAPQHHQHQEYYGGEHHQPHQYAETTKYAPQVQPYQEVAYDSLPQVAHDNSNYPQVAYDKTLPEALPPHAYQQHSPQPPYDSQQYNYYQQSPAADAPQVYEGEKKTLGLRKRTLLIVLGLIIALVVIAAVLGGVLGTQLGKDKKSKDEDIPTTTASSTPTSSPTPTATPIILDTSKLSAVNWTDSDNTDYQAVFWQDNQTNLIMSLSDSGGKTWETTNISDIMSSSFSAKAGTHLSAAVRGYPWTSSPWNKEFGIALYYIAESGVIEEVYSTDIRGASWKRGTLTTSSANLQAADGSSLAAWWSECEVNCTDITWLFYEDPDGSLMYAGDDDWAAPQFLVRNIVNSAGIAATAIPFNSSASPAANSPRVYYHDSNVLQELMYTFDPEPTWYYGKKTALFSRSREVGTLTNKQQVPSSKTYQQIHRRLLQSIMKTQLILESEGCGFSL</sequence>
<dbReference type="EMBL" id="KB933061">
    <property type="protein sequence ID" value="EOO00720.1"/>
    <property type="molecule type" value="Genomic_DNA"/>
</dbReference>
<feature type="compositionally biased region" description="Basic and acidic residues" evidence="1">
    <location>
        <begin position="168"/>
        <end position="177"/>
    </location>
</feature>
<proteinExistence type="predicted"/>
<dbReference type="Gene3D" id="2.120.10.70">
    <property type="entry name" value="Fucose-specific lectin"/>
    <property type="match status" value="1"/>
</dbReference>
<feature type="transmembrane region" description="Helical" evidence="2">
    <location>
        <begin position="142"/>
        <end position="164"/>
    </location>
</feature>
<dbReference type="RefSeq" id="XP_007914420.1">
    <property type="nucleotide sequence ID" value="XM_007916229.1"/>
</dbReference>
<dbReference type="eggNOG" id="ENOG502SHGW">
    <property type="taxonomic scope" value="Eukaryota"/>
</dbReference>
<keyword evidence="2" id="KW-0812">Transmembrane</keyword>
<dbReference type="Proteomes" id="UP000014074">
    <property type="component" value="Unassembled WGS sequence"/>
</dbReference>
<feature type="region of interest" description="Disordered" evidence="1">
    <location>
        <begin position="1"/>
        <end position="49"/>
    </location>
</feature>
<dbReference type="KEGG" id="tmn:UCRPA7_3750"/>
<evidence type="ECO:0000313" key="3">
    <source>
        <dbReference type="EMBL" id="EOO00720.1"/>
    </source>
</evidence>
<evidence type="ECO:0000313" key="4">
    <source>
        <dbReference type="Proteomes" id="UP000014074"/>
    </source>
</evidence>
<organism evidence="3 4">
    <name type="scientific">Phaeoacremonium minimum (strain UCR-PA7)</name>
    <name type="common">Esca disease fungus</name>
    <name type="synonym">Togninia minima</name>
    <dbReference type="NCBI Taxonomy" id="1286976"/>
    <lineage>
        <taxon>Eukaryota</taxon>
        <taxon>Fungi</taxon>
        <taxon>Dikarya</taxon>
        <taxon>Ascomycota</taxon>
        <taxon>Pezizomycotina</taxon>
        <taxon>Sordariomycetes</taxon>
        <taxon>Sordariomycetidae</taxon>
        <taxon>Togniniales</taxon>
        <taxon>Togniniaceae</taxon>
        <taxon>Phaeoacremonium</taxon>
    </lineage>
</organism>
<gene>
    <name evidence="3" type="ORF">UCRPA7_3750</name>
</gene>
<feature type="region of interest" description="Disordered" evidence="1">
    <location>
        <begin position="167"/>
        <end position="196"/>
    </location>
</feature>
<protein>
    <recommendedName>
        <fullName evidence="5">Fucose-specific lectin</fullName>
    </recommendedName>
</protein>
<dbReference type="AlphaFoldDB" id="R8BN52"/>
<feature type="compositionally biased region" description="Low complexity" evidence="1">
    <location>
        <begin position="179"/>
        <end position="196"/>
    </location>
</feature>
<evidence type="ECO:0000256" key="1">
    <source>
        <dbReference type="SAM" id="MobiDB-lite"/>
    </source>
</evidence>
<dbReference type="GeneID" id="19324129"/>
<keyword evidence="2" id="KW-0472">Membrane</keyword>
<evidence type="ECO:0008006" key="5">
    <source>
        <dbReference type="Google" id="ProtNLM"/>
    </source>
</evidence>
<dbReference type="OrthoDB" id="5396810at2759"/>
<dbReference type="SUPFAM" id="SSF89372">
    <property type="entry name" value="Fucose-specific lectin"/>
    <property type="match status" value="1"/>
</dbReference>